<comment type="similarity">
    <text evidence="1 12">Belongs to the glycosyl hydrolase 4 family.</text>
</comment>
<dbReference type="Gene3D" id="3.40.50.720">
    <property type="entry name" value="NAD(P)-binding Rossmann-like Domain"/>
    <property type="match status" value="1"/>
</dbReference>
<accession>A0A2T0LC83</accession>
<dbReference type="Gene3D" id="3.90.110.10">
    <property type="entry name" value="Lactate dehydrogenase/glycoside hydrolase, family 4, C-terminal"/>
    <property type="match status" value="1"/>
</dbReference>
<evidence type="ECO:0000256" key="8">
    <source>
        <dbReference type="ARBA" id="ARBA00066487"/>
    </source>
</evidence>
<evidence type="ECO:0000256" key="4">
    <source>
        <dbReference type="ARBA" id="ARBA00023027"/>
    </source>
</evidence>
<feature type="domain" description="Glycosyl hydrolase family 4 C-terminal" evidence="13">
    <location>
        <begin position="196"/>
        <end position="412"/>
    </location>
</feature>
<dbReference type="Pfam" id="PF02056">
    <property type="entry name" value="Glyco_hydro_4"/>
    <property type="match status" value="1"/>
</dbReference>
<dbReference type="GO" id="GO:0005975">
    <property type="term" value="P:carbohydrate metabolic process"/>
    <property type="evidence" value="ECO:0007669"/>
    <property type="project" value="InterPro"/>
</dbReference>
<evidence type="ECO:0000256" key="6">
    <source>
        <dbReference type="ARBA" id="ARBA00023277"/>
    </source>
</evidence>
<keyword evidence="10" id="KW-0533">Nickel</keyword>
<dbReference type="AlphaFoldDB" id="A0A2T0LC83"/>
<keyword evidence="15" id="KW-1185">Reference proteome</keyword>
<keyword evidence="2 10" id="KW-0479">Metal-binding</keyword>
<dbReference type="GO" id="GO:0046872">
    <property type="term" value="F:metal ion binding"/>
    <property type="evidence" value="ECO:0007669"/>
    <property type="project" value="UniProtKB-KW"/>
</dbReference>
<comment type="cofactor">
    <cofactor evidence="12">
        <name>NAD(+)</name>
        <dbReference type="ChEBI" id="CHEBI:57540"/>
    </cofactor>
    <text evidence="12">Binds 1 NAD(+) per subunit.</text>
</comment>
<evidence type="ECO:0000259" key="13">
    <source>
        <dbReference type="Pfam" id="PF11975"/>
    </source>
</evidence>
<evidence type="ECO:0000256" key="2">
    <source>
        <dbReference type="ARBA" id="ARBA00022723"/>
    </source>
</evidence>
<feature type="binding site" evidence="9">
    <location>
        <position position="95"/>
    </location>
    <ligand>
        <name>substrate</name>
    </ligand>
</feature>
<evidence type="ECO:0000313" key="15">
    <source>
        <dbReference type="Proteomes" id="UP000237797"/>
    </source>
</evidence>
<keyword evidence="10" id="KW-0170">Cobalt</keyword>
<feature type="binding site" evidence="10">
    <location>
        <position position="201"/>
    </location>
    <ligand>
        <name>Mn(2+)</name>
        <dbReference type="ChEBI" id="CHEBI:29035"/>
    </ligand>
</feature>
<dbReference type="EMBL" id="PVNE01000023">
    <property type="protein sequence ID" value="PRX39571.1"/>
    <property type="molecule type" value="Genomic_DNA"/>
</dbReference>
<feature type="site" description="Increases basicity of active site Tyr" evidence="11">
    <location>
        <position position="111"/>
    </location>
</feature>
<reference evidence="14 15" key="1">
    <citation type="submission" date="2018-03" db="EMBL/GenBank/DDBJ databases">
        <title>Genomic Encyclopedia of Archaeal and Bacterial Type Strains, Phase II (KMG-II): from individual species to whole genera.</title>
        <authorList>
            <person name="Goeker M."/>
        </authorList>
    </citation>
    <scope>NUCLEOTIDE SEQUENCE [LARGE SCALE GENOMIC DNA]</scope>
    <source>
        <strain evidence="14 15">DSM 44946</strain>
    </source>
</reference>
<dbReference type="PRINTS" id="PR00732">
    <property type="entry name" value="GLHYDRLASE4"/>
</dbReference>
<keyword evidence="5 10" id="KW-0464">Manganese</keyword>
<evidence type="ECO:0000256" key="9">
    <source>
        <dbReference type="PIRSR" id="PIRSR601088-2"/>
    </source>
</evidence>
<keyword evidence="4 12" id="KW-0520">NAD</keyword>
<dbReference type="SUPFAM" id="SSF56327">
    <property type="entry name" value="LDH C-terminal domain-like"/>
    <property type="match status" value="1"/>
</dbReference>
<feature type="binding site" evidence="9">
    <location>
        <position position="149"/>
    </location>
    <ligand>
        <name>substrate</name>
    </ligand>
</feature>
<dbReference type="InterPro" id="IPR036291">
    <property type="entry name" value="NAD(P)-bd_dom_sf"/>
</dbReference>
<keyword evidence="6" id="KW-0119">Carbohydrate metabolism</keyword>
<dbReference type="GO" id="GO:0008706">
    <property type="term" value="F:6-phospho-beta-glucosidase activity"/>
    <property type="evidence" value="ECO:0007669"/>
    <property type="project" value="UniProtKB-EC"/>
</dbReference>
<dbReference type="OrthoDB" id="9808275at2"/>
<name>A0A2T0LC83_9BACL</name>
<dbReference type="EC" id="3.2.1.86" evidence="8"/>
<proteinExistence type="inferred from homology"/>
<keyword evidence="7 12" id="KW-0326">Glycosidase</keyword>
<comment type="caution">
    <text evidence="14">The sequence shown here is derived from an EMBL/GenBank/DDBJ whole genome shotgun (WGS) entry which is preliminary data.</text>
</comment>
<evidence type="ECO:0000256" key="1">
    <source>
        <dbReference type="ARBA" id="ARBA00010141"/>
    </source>
</evidence>
<dbReference type="CDD" id="cd05296">
    <property type="entry name" value="GH4_P_beta_glucosidase"/>
    <property type="match status" value="1"/>
</dbReference>
<organism evidence="14 15">
    <name type="scientific">Planifilum fimeticola</name>
    <dbReference type="NCBI Taxonomy" id="201975"/>
    <lineage>
        <taxon>Bacteria</taxon>
        <taxon>Bacillati</taxon>
        <taxon>Bacillota</taxon>
        <taxon>Bacilli</taxon>
        <taxon>Bacillales</taxon>
        <taxon>Thermoactinomycetaceae</taxon>
        <taxon>Planifilum</taxon>
    </lineage>
</organism>
<dbReference type="InterPro" id="IPR015955">
    <property type="entry name" value="Lactate_DH/Glyco_Ohase_4_C"/>
</dbReference>
<evidence type="ECO:0000256" key="11">
    <source>
        <dbReference type="PIRSR" id="PIRSR601088-4"/>
    </source>
</evidence>
<evidence type="ECO:0000256" key="12">
    <source>
        <dbReference type="RuleBase" id="RU361152"/>
    </source>
</evidence>
<dbReference type="Proteomes" id="UP000237797">
    <property type="component" value="Unassembled WGS sequence"/>
</dbReference>
<dbReference type="PROSITE" id="PS01324">
    <property type="entry name" value="GLYCOSYL_HYDROL_F4"/>
    <property type="match status" value="1"/>
</dbReference>
<dbReference type="FunFam" id="3.90.110.10:FF:000008">
    <property type="entry name" value="6-phospho-beta-glucosidase"/>
    <property type="match status" value="1"/>
</dbReference>
<dbReference type="PANTHER" id="PTHR32092:SF5">
    <property type="entry name" value="6-PHOSPHO-BETA-GLUCOSIDASE"/>
    <property type="match status" value="1"/>
</dbReference>
<sequence length="444" mass="49566">MTGLKIAVIGGGSSYTPELVEGFLKRYEELPVSELWLVDIPEGEEKLRIVGALAERMVEKAGVPIRIHLTLDRRKALKNADFVITQVRVGRIEARIKDEKIPLKYGVIGQETNGPGGLFKGLRTIPVILDIAREMEELCPEAWLINFSNPVGMVTEAVLRYSNIRKTVGLCNVPIGMKMGVARLLGVEADRIHIDFAGLNHMVFGLDVYLDGQRITEQVLDLITSGDRSGVTMKNIVDLGWEPDFIKGLGLLPCPYHRYYFQTKKMLDEQREAVKKEGTRAEVVKRLEEQLFELYKDPHLNVKPPQLEKRGGAYYSDAACSLIRSIYNDKRDIQPVNVRNCGAIASIPPDSAVEINCVITKEGPKPIAIGDLPVAVRGLVQQIKSFERVAAEAAVTGNYHKALVAMTINPLVPSDAIAKQLLDEMLEAHREHLPQFFKHRSFVR</sequence>
<keyword evidence="3 12" id="KW-0378">Hydrolase</keyword>
<dbReference type="PANTHER" id="PTHR32092">
    <property type="entry name" value="6-PHOSPHO-BETA-GLUCOSIDASE-RELATED"/>
    <property type="match status" value="1"/>
</dbReference>
<dbReference type="Pfam" id="PF11975">
    <property type="entry name" value="Glyco_hydro_4C"/>
    <property type="match status" value="1"/>
</dbReference>
<keyword evidence="10" id="KW-0408">Iron</keyword>
<dbReference type="RefSeq" id="WP_106345995.1">
    <property type="nucleotide sequence ID" value="NZ_PVNE01000023.1"/>
</dbReference>
<protein>
    <recommendedName>
        <fullName evidence="8">6-phospho-beta-glucosidase</fullName>
        <ecNumber evidence="8">3.2.1.86</ecNumber>
    </recommendedName>
</protein>
<evidence type="ECO:0000256" key="3">
    <source>
        <dbReference type="ARBA" id="ARBA00022801"/>
    </source>
</evidence>
<dbReference type="SUPFAM" id="SSF51735">
    <property type="entry name" value="NAD(P)-binding Rossmann-fold domains"/>
    <property type="match status" value="1"/>
</dbReference>
<dbReference type="FunFam" id="3.40.50.720:FF:000163">
    <property type="entry name" value="6-phospho-beta-glucosidase"/>
    <property type="match status" value="1"/>
</dbReference>
<dbReference type="GO" id="GO:0016616">
    <property type="term" value="F:oxidoreductase activity, acting on the CH-OH group of donors, NAD or NADP as acceptor"/>
    <property type="evidence" value="ECO:0007669"/>
    <property type="project" value="InterPro"/>
</dbReference>
<evidence type="ECO:0000256" key="10">
    <source>
        <dbReference type="PIRSR" id="PIRSR601088-3"/>
    </source>
</evidence>
<evidence type="ECO:0000313" key="14">
    <source>
        <dbReference type="EMBL" id="PRX39571.1"/>
    </source>
</evidence>
<gene>
    <name evidence="14" type="ORF">CLV97_12324</name>
</gene>
<dbReference type="InterPro" id="IPR001088">
    <property type="entry name" value="Glyco_hydro_4"/>
</dbReference>
<feature type="binding site" evidence="10">
    <location>
        <position position="171"/>
    </location>
    <ligand>
        <name>Mn(2+)</name>
        <dbReference type="ChEBI" id="CHEBI:29035"/>
    </ligand>
</feature>
<evidence type="ECO:0000256" key="5">
    <source>
        <dbReference type="ARBA" id="ARBA00023211"/>
    </source>
</evidence>
<evidence type="ECO:0000256" key="7">
    <source>
        <dbReference type="ARBA" id="ARBA00023295"/>
    </source>
</evidence>
<dbReference type="InterPro" id="IPR022616">
    <property type="entry name" value="Glyco_hydro_4_C"/>
</dbReference>
<dbReference type="InterPro" id="IPR019802">
    <property type="entry name" value="GlycHydrolase_4_CS"/>
</dbReference>